<dbReference type="InterPro" id="IPR029030">
    <property type="entry name" value="Caspase-like_dom_sf"/>
</dbReference>
<dbReference type="PANTHER" id="PTHR34512:SF30">
    <property type="entry name" value="OUTER MEMBRANE PROTEIN ASSEMBLY FACTOR BAMB"/>
    <property type="match status" value="1"/>
</dbReference>
<dbReference type="InterPro" id="IPR011600">
    <property type="entry name" value="Pept_C14_caspase"/>
</dbReference>
<feature type="coiled-coil region" evidence="1">
    <location>
        <begin position="464"/>
        <end position="498"/>
    </location>
</feature>
<evidence type="ECO:0000313" key="4">
    <source>
        <dbReference type="EMBL" id="MFA9460915.1"/>
    </source>
</evidence>
<evidence type="ECO:0000313" key="5">
    <source>
        <dbReference type="Proteomes" id="UP001575181"/>
    </source>
</evidence>
<evidence type="ECO:0000256" key="1">
    <source>
        <dbReference type="SAM" id="Coils"/>
    </source>
</evidence>
<evidence type="ECO:0000259" key="3">
    <source>
        <dbReference type="Pfam" id="PF13360"/>
    </source>
</evidence>
<dbReference type="InterPro" id="IPR002372">
    <property type="entry name" value="PQQ_rpt_dom"/>
</dbReference>
<gene>
    <name evidence="4" type="ORF">ACERLL_08765</name>
</gene>
<feature type="domain" description="Peptidase C14 caspase" evidence="2">
    <location>
        <begin position="715"/>
        <end position="942"/>
    </location>
</feature>
<proteinExistence type="predicted"/>
<feature type="domain" description="Pyrrolo-quinoline quinone repeat" evidence="3">
    <location>
        <begin position="244"/>
        <end position="370"/>
    </location>
</feature>
<protein>
    <submittedName>
        <fullName evidence="4">PQQ-binding-like beta-propeller repeat protein</fullName>
    </submittedName>
</protein>
<keyword evidence="1" id="KW-0175">Coiled coil</keyword>
<dbReference type="PROSITE" id="PS00018">
    <property type="entry name" value="EF_HAND_1"/>
    <property type="match status" value="1"/>
</dbReference>
<accession>A0ABV4TUB4</accession>
<sequence>MNRSILLSAVLLGLLVLGGCASPGKRVWPAPDGAAGAPDQSGAPLFIFRTGGAVRGAPALGPGGKVYLASRDGHVYAVSPSGAKEWAYELGAADGEAAVAVAPDGRIYAAAGGRVHALSPDGERRWVYATRGTVRGAPVPGPDGTLYVASADDATKKDDGYTYPVDHLHAVTPRGERKWVREAAGGVAAPPAVAPGGTVYLATRDGGVHALNPDGDRKWSRAVPGPLSASPAVGPEGAVYVGSKEGRLHALTAAGERRWTQEMGGAVTAAPAVAPDGTVYAGSGDGRIHALTPAGEEKWTYATDGPVATTPAVGPDGTVYAGSDDGFLYALTPDGTRRWARGTGEPVRSSPVIGPGDRVYVGSDSRRLYAWRGWPEWVARFPADPPEARGRFRWRAGHGHPAPHTDGTSLATVRQLAERRFRHALATYRRLPPDLRERQWRLALARPLPPRLAKDEFESSRRFRERLDRARKAYRQSVEDHNRRVSELETAIRGFRRDRRRLPAWKREQILRRTFLEVLGDPELRDIRYDADSRTFYGEIVANRGGGLQRTVALKRAVSPEAARRLKPRLQRVDPEVTFEVGDDGGLEWADAAVAVDGTRYALLPTGAPAPVDVRVRVAGPAPERVDLTGLRVRGAGEDLDLTVTRDPEIRALQERIVQARERIAAERLKERRLARLKERLAELQGRRGADAAPNARTRELLEGLPEAARPRPHGVAVIIGNRHYGGADSDIPDVRYAHNDARAMARFARRTLGFRAGNVVVLEDASKARLEAWLGSASHPGGRLADLVKPGRSEVFVYYSGHGVPGAREGRSHLLPVDASPDQVAITGYALTTLYRNLSQLPAKRVTVALDACFSGRSPGGAVVRNASPATLTVKGVRPGLAGGTVLAAAAPEQIASWDTEARLGLFTRYWLKGVSGAADADGDRRVTAGELHDFLGERVTYQARRRYGRVQEPRLFGPPERVVAELP</sequence>
<dbReference type="EMBL" id="JBGUAW010000005">
    <property type="protein sequence ID" value="MFA9460915.1"/>
    <property type="molecule type" value="Genomic_DNA"/>
</dbReference>
<dbReference type="SUPFAM" id="SSF63829">
    <property type="entry name" value="Calcium-dependent phosphotriesterase"/>
    <property type="match status" value="1"/>
</dbReference>
<dbReference type="Gene3D" id="2.130.10.10">
    <property type="entry name" value="YVTN repeat-like/Quinoprotein amine dehydrogenase"/>
    <property type="match status" value="1"/>
</dbReference>
<name>A0ABV4TUB4_9GAMM</name>
<dbReference type="Gene3D" id="3.40.50.1460">
    <property type="match status" value="1"/>
</dbReference>
<dbReference type="Pfam" id="PF00656">
    <property type="entry name" value="Peptidase_C14"/>
    <property type="match status" value="1"/>
</dbReference>
<dbReference type="RefSeq" id="WP_373655699.1">
    <property type="nucleotide sequence ID" value="NZ_JBGUAW010000005.1"/>
</dbReference>
<evidence type="ECO:0000259" key="2">
    <source>
        <dbReference type="Pfam" id="PF00656"/>
    </source>
</evidence>
<dbReference type="SMART" id="SM00564">
    <property type="entry name" value="PQQ"/>
    <property type="match status" value="7"/>
</dbReference>
<dbReference type="PANTHER" id="PTHR34512">
    <property type="entry name" value="CELL SURFACE PROTEIN"/>
    <property type="match status" value="1"/>
</dbReference>
<keyword evidence="5" id="KW-1185">Reference proteome</keyword>
<feature type="domain" description="Pyrrolo-quinoline quinone repeat" evidence="3">
    <location>
        <begin position="71"/>
        <end position="225"/>
    </location>
</feature>
<dbReference type="Gene3D" id="2.40.10.480">
    <property type="match status" value="2"/>
</dbReference>
<dbReference type="Pfam" id="PF13360">
    <property type="entry name" value="PQQ_2"/>
    <property type="match status" value="2"/>
</dbReference>
<dbReference type="InterPro" id="IPR018247">
    <property type="entry name" value="EF_Hand_1_Ca_BS"/>
</dbReference>
<dbReference type="SUPFAM" id="SSF50998">
    <property type="entry name" value="Quinoprotein alcohol dehydrogenase-like"/>
    <property type="match status" value="1"/>
</dbReference>
<organism evidence="4 5">
    <name type="scientific">Thiohalorhabdus methylotrophus</name>
    <dbReference type="NCBI Taxonomy" id="3242694"/>
    <lineage>
        <taxon>Bacteria</taxon>
        <taxon>Pseudomonadati</taxon>
        <taxon>Pseudomonadota</taxon>
        <taxon>Gammaproteobacteria</taxon>
        <taxon>Thiohalorhabdales</taxon>
        <taxon>Thiohalorhabdaceae</taxon>
        <taxon>Thiohalorhabdus</taxon>
    </lineage>
</organism>
<dbReference type="InterPro" id="IPR018391">
    <property type="entry name" value="PQQ_b-propeller_rpt"/>
</dbReference>
<dbReference type="PROSITE" id="PS51257">
    <property type="entry name" value="PROKAR_LIPOPROTEIN"/>
    <property type="match status" value="1"/>
</dbReference>
<dbReference type="SUPFAM" id="SSF52129">
    <property type="entry name" value="Caspase-like"/>
    <property type="match status" value="1"/>
</dbReference>
<dbReference type="Gene3D" id="2.40.128.630">
    <property type="match status" value="1"/>
</dbReference>
<dbReference type="InterPro" id="IPR015943">
    <property type="entry name" value="WD40/YVTN_repeat-like_dom_sf"/>
</dbReference>
<dbReference type="Proteomes" id="UP001575181">
    <property type="component" value="Unassembled WGS sequence"/>
</dbReference>
<feature type="coiled-coil region" evidence="1">
    <location>
        <begin position="650"/>
        <end position="687"/>
    </location>
</feature>
<comment type="caution">
    <text evidence="4">The sequence shown here is derived from an EMBL/GenBank/DDBJ whole genome shotgun (WGS) entry which is preliminary data.</text>
</comment>
<reference evidence="4 5" key="1">
    <citation type="submission" date="2024-08" db="EMBL/GenBank/DDBJ databases">
        <title>Whole-genome sequencing of halo(alkali)philic microorganisms from hypersaline lakes.</title>
        <authorList>
            <person name="Sorokin D.Y."/>
            <person name="Merkel A.Y."/>
            <person name="Messina E."/>
            <person name="Yakimov M."/>
        </authorList>
    </citation>
    <scope>NUCLEOTIDE SEQUENCE [LARGE SCALE GENOMIC DNA]</scope>
    <source>
        <strain evidence="4 5">Cl-TMA</strain>
    </source>
</reference>
<dbReference type="InterPro" id="IPR011047">
    <property type="entry name" value="Quinoprotein_ADH-like_sf"/>
</dbReference>